<accession>A0AAU8TH61</accession>
<sequence length="271" mass="29217">MSLTKDALQLINANALDAAGKTLATLIPTVVLSEDAKVVDLERFQAGRSRFRGTYSTDSLNDFALYVVERAAPGARGFINQDEMSCALLFNLGNAEAPGHADDRAVLKLKPTAGYTAAQQIGGRGISQKDLSDWIEDWHQYLTPVDEAGNAIPVAKAIAAVRTITIKASSESETTVGDTSASRSAMDQIEARSKETLPVSLQFRTVPFEGLTEQQITLRLSVITSGAVPVLKLRWVGEEVQREDIAQEFKAVLQRNIGEAAVLSLGAFDPK</sequence>
<evidence type="ECO:0000313" key="1">
    <source>
        <dbReference type="EMBL" id="AKA81754.1"/>
    </source>
</evidence>
<name>A0AAU8TH61_9PSED</name>
<dbReference type="InterPro" id="IPR019276">
    <property type="entry name" value="DUF2303"/>
</dbReference>
<protein>
    <recommendedName>
        <fullName evidence="3">DUF2303 family protein</fullName>
    </recommendedName>
</protein>
<reference evidence="1 2" key="1">
    <citation type="journal article" date="2015" name="Genome Announc.">
        <title>Complete Genome Sequence of Biocontrol Strain Pseudomonas fluorescens LBUM223.</title>
        <authorList>
            <person name="Roquigny R."/>
            <person name="Arseneault T."/>
            <person name="Gadkar V.J."/>
            <person name="Novinscak A."/>
            <person name="Joly D.L."/>
            <person name="Filion M."/>
        </authorList>
    </citation>
    <scope>NUCLEOTIDE SEQUENCE [LARGE SCALE GENOMIC DNA]</scope>
    <source>
        <strain evidence="1 2">LBUM223</strain>
    </source>
</reference>
<proteinExistence type="predicted"/>
<dbReference type="AlphaFoldDB" id="A0AAU8TH61"/>
<dbReference type="Proteomes" id="UP000033099">
    <property type="component" value="Chromosome"/>
</dbReference>
<organism evidence="1 2">
    <name type="scientific">Pseudomonas synxantha</name>
    <dbReference type="NCBI Taxonomy" id="47883"/>
    <lineage>
        <taxon>Bacteria</taxon>
        <taxon>Pseudomonadati</taxon>
        <taxon>Pseudomonadota</taxon>
        <taxon>Gammaproteobacteria</taxon>
        <taxon>Pseudomonadales</taxon>
        <taxon>Pseudomonadaceae</taxon>
        <taxon>Pseudomonas</taxon>
    </lineage>
</organism>
<dbReference type="Pfam" id="PF10065">
    <property type="entry name" value="DUF2303"/>
    <property type="match status" value="1"/>
</dbReference>
<gene>
    <name evidence="1" type="ORF">VO64_1208</name>
</gene>
<evidence type="ECO:0000313" key="2">
    <source>
        <dbReference type="Proteomes" id="UP000033099"/>
    </source>
</evidence>
<evidence type="ECO:0008006" key="3">
    <source>
        <dbReference type="Google" id="ProtNLM"/>
    </source>
</evidence>
<dbReference type="RefSeq" id="WP_046068895.1">
    <property type="nucleotide sequence ID" value="NZ_CP011117.2"/>
</dbReference>
<dbReference type="KEGG" id="pfb:VO64_1208"/>
<dbReference type="EMBL" id="CP011117">
    <property type="protein sequence ID" value="AKA81754.1"/>
    <property type="molecule type" value="Genomic_DNA"/>
</dbReference>